<dbReference type="CDD" id="cd06225">
    <property type="entry name" value="HAMP"/>
    <property type="match status" value="1"/>
</dbReference>
<evidence type="ECO:0000313" key="4">
    <source>
        <dbReference type="EMBL" id="QLG89705.1"/>
    </source>
</evidence>
<dbReference type="GO" id="GO:0008081">
    <property type="term" value="F:phosphoric diester hydrolase activity"/>
    <property type="evidence" value="ECO:0007669"/>
    <property type="project" value="UniProtKB-ARBA"/>
</dbReference>
<keyword evidence="1" id="KW-0472">Membrane</keyword>
<accession>A0A7H9BMC0</accession>
<organism evidence="4 5">
    <name type="scientific">Chitinibacter bivalviorum</name>
    <dbReference type="NCBI Taxonomy" id="2739434"/>
    <lineage>
        <taxon>Bacteria</taxon>
        <taxon>Pseudomonadati</taxon>
        <taxon>Pseudomonadota</taxon>
        <taxon>Betaproteobacteria</taxon>
        <taxon>Neisseriales</taxon>
        <taxon>Chitinibacteraceae</taxon>
        <taxon>Chitinibacter</taxon>
    </lineage>
</organism>
<dbReference type="InterPro" id="IPR003018">
    <property type="entry name" value="GAF"/>
</dbReference>
<protein>
    <submittedName>
        <fullName evidence="4">GAF domain-containing protein</fullName>
    </submittedName>
</protein>
<dbReference type="InterPro" id="IPR029151">
    <property type="entry name" value="Sensor-like_sf"/>
</dbReference>
<dbReference type="PROSITE" id="PS51832">
    <property type="entry name" value="HD_GYP"/>
    <property type="match status" value="1"/>
</dbReference>
<dbReference type="PROSITE" id="PS50885">
    <property type="entry name" value="HAMP"/>
    <property type="match status" value="1"/>
</dbReference>
<dbReference type="SMART" id="SM00471">
    <property type="entry name" value="HDc"/>
    <property type="match status" value="1"/>
</dbReference>
<evidence type="ECO:0000259" key="3">
    <source>
        <dbReference type="PROSITE" id="PS51832"/>
    </source>
</evidence>
<dbReference type="Gene3D" id="3.30.450.40">
    <property type="match status" value="1"/>
</dbReference>
<feature type="domain" description="HAMP" evidence="2">
    <location>
        <begin position="373"/>
        <end position="426"/>
    </location>
</feature>
<dbReference type="GO" id="GO:0016020">
    <property type="term" value="C:membrane"/>
    <property type="evidence" value="ECO:0007669"/>
    <property type="project" value="InterPro"/>
</dbReference>
<dbReference type="SMART" id="SM00304">
    <property type="entry name" value="HAMP"/>
    <property type="match status" value="1"/>
</dbReference>
<dbReference type="RefSeq" id="WP_179356681.1">
    <property type="nucleotide sequence ID" value="NZ_CP058627.1"/>
</dbReference>
<dbReference type="InterPro" id="IPR029016">
    <property type="entry name" value="GAF-like_dom_sf"/>
</dbReference>
<dbReference type="Gene3D" id="6.10.340.10">
    <property type="match status" value="1"/>
</dbReference>
<dbReference type="SUPFAM" id="SSF109604">
    <property type="entry name" value="HD-domain/PDEase-like"/>
    <property type="match status" value="2"/>
</dbReference>
<dbReference type="SUPFAM" id="SSF103190">
    <property type="entry name" value="Sensory domain-like"/>
    <property type="match status" value="1"/>
</dbReference>
<evidence type="ECO:0000259" key="2">
    <source>
        <dbReference type="PROSITE" id="PS50885"/>
    </source>
</evidence>
<evidence type="ECO:0000313" key="5">
    <source>
        <dbReference type="Proteomes" id="UP000509597"/>
    </source>
</evidence>
<dbReference type="Pfam" id="PF13487">
    <property type="entry name" value="HD_5"/>
    <property type="match status" value="1"/>
</dbReference>
<dbReference type="InterPro" id="IPR003607">
    <property type="entry name" value="HD/PDEase_dom"/>
</dbReference>
<dbReference type="Proteomes" id="UP000509597">
    <property type="component" value="Chromosome"/>
</dbReference>
<dbReference type="EMBL" id="CP058627">
    <property type="protein sequence ID" value="QLG89705.1"/>
    <property type="molecule type" value="Genomic_DNA"/>
</dbReference>
<name>A0A7H9BMC0_9NEIS</name>
<sequence>MPFSNKNIPLHVHISYLFTGLMLAFSLLIGIVLFERMNKDALEATNQRFEMISKMTASSVASVYQPTKTFVDIFAHQRIIKAKTLNERLDSLRYITTALSSIESATSTYVGYRNGEFFMVRKWQENKILRTRLNPPANTRWVVQSVSLIDQTMQGEYLYYDAQLKELGRRIDPNYKFDPRTRPWYSAGFNSPDSAIASDPYYFATSEQVGVSYSKKAAGEDAVVAMDIVMSRIQQALRQTITPNSRIALINLQEEVLCWQRGTSDSRVPKLIARPDGSMGLPKLINQDAPVLQILLSKAAQYSQHPGTFSATDEQWQGYVANIDIPGGQPLRLLIASPQVELLAKVTASRNQAMLIFGLLLLIGLFAALKFSRMASKPLKSLTDEARKIEQFDFESPIEVKSHITEVLQLANAMGNMKSTIHSFLDMSTSLASETNFERLLARVLNELSDIAGAQGGVIYLPEPNTQSLKASHGLLNKTALDLSKRPLIQLDNSDSIIARSAQRGTIIDQLSLEQLHNLFGSQPSITEAMTTITLPLKDRNQTLVGVIVMLLRTNKVDPGRQALIEAISGNAAVAIENQRLIQEQKTLLEAFIQLIAGAIDAKSPYTGGHCQRVPELTKMLARAACAEQDGPYADFQLSEGEWEQLHIAAWLHDCGKVTTPEYVVDKATKLETLYDRIHEVRMRFEVLKRDAQINYWQQVASGGDRSALEAQLEETITQLDDDYAFIATCNEGGEFMAPEKVDRLKQIAARTWQRTLSDRIGISHEEKERKARAPEATLPATEPLLSDKPEHLFTRTAREQLPEDNPWGFKVNVPEYLYNRGEMYNLSVGRGTLSEEERYKINEHIIQTIIMLEKLPFPRHLARVPEIAGGHHEKMDGTGYPKRLKRDEMSLPARMMAIADIFEALTAVDRPYKKGKTLSEAIKIMGFMRKDQHIDADLFALFLRSGIYREYAQRYMKPEQIDEFDISPYLS</sequence>
<dbReference type="InterPro" id="IPR037522">
    <property type="entry name" value="HD_GYP_dom"/>
</dbReference>
<proteinExistence type="predicted"/>
<feature type="transmembrane region" description="Helical" evidence="1">
    <location>
        <begin position="12"/>
        <end position="34"/>
    </location>
</feature>
<keyword evidence="5" id="KW-1185">Reference proteome</keyword>
<keyword evidence="1" id="KW-1133">Transmembrane helix</keyword>
<evidence type="ECO:0000256" key="1">
    <source>
        <dbReference type="SAM" id="Phobius"/>
    </source>
</evidence>
<dbReference type="Gene3D" id="3.30.450.20">
    <property type="entry name" value="PAS domain"/>
    <property type="match status" value="1"/>
</dbReference>
<dbReference type="GO" id="GO:0007165">
    <property type="term" value="P:signal transduction"/>
    <property type="evidence" value="ECO:0007669"/>
    <property type="project" value="InterPro"/>
</dbReference>
<feature type="domain" description="HD-GYP" evidence="3">
    <location>
        <begin position="750"/>
        <end position="958"/>
    </location>
</feature>
<dbReference type="SMART" id="SM00065">
    <property type="entry name" value="GAF"/>
    <property type="match status" value="1"/>
</dbReference>
<reference evidence="4 5" key="1">
    <citation type="submission" date="2020-07" db="EMBL/GenBank/DDBJ databases">
        <title>Complete genome sequence of Chitinibacter sp. 2T18.</title>
        <authorList>
            <person name="Bae J.-W."/>
            <person name="Choi J.-W."/>
        </authorList>
    </citation>
    <scope>NUCLEOTIDE SEQUENCE [LARGE SCALE GENOMIC DNA]</scope>
    <source>
        <strain evidence="4 5">2T18</strain>
    </source>
</reference>
<dbReference type="SUPFAM" id="SSF55781">
    <property type="entry name" value="GAF domain-like"/>
    <property type="match status" value="1"/>
</dbReference>
<dbReference type="AlphaFoldDB" id="A0A7H9BMC0"/>
<dbReference type="CDD" id="cd00077">
    <property type="entry name" value="HDc"/>
    <property type="match status" value="2"/>
</dbReference>
<dbReference type="Gene3D" id="1.10.3210.10">
    <property type="entry name" value="Hypothetical protein af1432"/>
    <property type="match status" value="2"/>
</dbReference>
<dbReference type="Pfam" id="PF13185">
    <property type="entry name" value="GAF_2"/>
    <property type="match status" value="1"/>
</dbReference>
<feature type="transmembrane region" description="Helical" evidence="1">
    <location>
        <begin position="353"/>
        <end position="371"/>
    </location>
</feature>
<dbReference type="PANTHER" id="PTHR43155">
    <property type="entry name" value="CYCLIC DI-GMP PHOSPHODIESTERASE PA4108-RELATED"/>
    <property type="match status" value="1"/>
</dbReference>
<dbReference type="InterPro" id="IPR003660">
    <property type="entry name" value="HAMP_dom"/>
</dbReference>
<keyword evidence="1" id="KW-0812">Transmembrane</keyword>
<dbReference type="KEGG" id="chiz:HQ393_16435"/>
<gene>
    <name evidence="4" type="ORF">HQ393_16435</name>
</gene>
<dbReference type="PANTHER" id="PTHR43155:SF2">
    <property type="entry name" value="CYCLIC DI-GMP PHOSPHODIESTERASE PA4108"/>
    <property type="match status" value="1"/>
</dbReference>